<evidence type="ECO:0000313" key="2">
    <source>
        <dbReference type="EMBL" id="TYC46449.1"/>
    </source>
</evidence>
<sequence length="176" mass="19352">MSKVKGIVAGILVTVAAYAAYKALPKKRQEELSEKAQQTGSLIRDKAYDVAYEAADIAADVTEKAKEKTAELKANSQEKYGEHIDIAAEKIKDFTDQATPYVDKAKGFVTPYIEKTQDAITDLRDKLVSEDIELTQDDVDLEDALADLADDENIKKNDTVSSSEKSNSDDVTKTKD</sequence>
<reference evidence="2 3" key="1">
    <citation type="submission" date="2019-01" db="EMBL/GenBank/DDBJ databases">
        <title>Leuconostoc litchii sp. nov., a novel lactic acid bacterium isolated from lychee.</title>
        <authorList>
            <person name="Wang L.-T."/>
        </authorList>
    </citation>
    <scope>NUCLEOTIDE SEQUENCE [LARGE SCALE GENOMIC DNA]</scope>
    <source>
        <strain evidence="2 3">MB7</strain>
    </source>
</reference>
<comment type="caution">
    <text evidence="2">The sequence shown here is derived from an EMBL/GenBank/DDBJ whole genome shotgun (WGS) entry which is preliminary data.</text>
</comment>
<dbReference type="Gene3D" id="1.20.120.20">
    <property type="entry name" value="Apolipoprotein"/>
    <property type="match status" value="1"/>
</dbReference>
<dbReference type="Proteomes" id="UP000442244">
    <property type="component" value="Unassembled WGS sequence"/>
</dbReference>
<protein>
    <recommendedName>
        <fullName evidence="4">YtxH domain-containing protein</fullName>
    </recommendedName>
</protein>
<evidence type="ECO:0008006" key="4">
    <source>
        <dbReference type="Google" id="ProtNLM"/>
    </source>
</evidence>
<gene>
    <name evidence="2" type="ORF">ESZ47_06245</name>
</gene>
<feature type="region of interest" description="Disordered" evidence="1">
    <location>
        <begin position="151"/>
        <end position="176"/>
    </location>
</feature>
<accession>A0A652NEA1</accession>
<organism evidence="2 3">
    <name type="scientific">Leuconostoc litchii</name>
    <dbReference type="NCBI Taxonomy" id="1981069"/>
    <lineage>
        <taxon>Bacteria</taxon>
        <taxon>Bacillati</taxon>
        <taxon>Bacillota</taxon>
        <taxon>Bacilli</taxon>
        <taxon>Lactobacillales</taxon>
        <taxon>Lactobacillaceae</taxon>
        <taxon>Leuconostoc</taxon>
    </lineage>
</organism>
<keyword evidence="3" id="KW-1185">Reference proteome</keyword>
<dbReference type="AlphaFoldDB" id="A0A652NEA1"/>
<evidence type="ECO:0000256" key="1">
    <source>
        <dbReference type="SAM" id="MobiDB-lite"/>
    </source>
</evidence>
<dbReference type="RefSeq" id="WP_148605784.1">
    <property type="nucleotide sequence ID" value="NZ_BSUV01000001.1"/>
</dbReference>
<dbReference type="OrthoDB" id="2144125at2"/>
<proteinExistence type="predicted"/>
<name>A0A652NEA1_9LACO</name>
<dbReference type="EMBL" id="SDGY01000002">
    <property type="protein sequence ID" value="TYC46449.1"/>
    <property type="molecule type" value="Genomic_DNA"/>
</dbReference>
<feature type="compositionally biased region" description="Basic and acidic residues" evidence="1">
    <location>
        <begin position="166"/>
        <end position="176"/>
    </location>
</feature>
<dbReference type="SUPFAM" id="SSF58113">
    <property type="entry name" value="Apolipoprotein A-I"/>
    <property type="match status" value="1"/>
</dbReference>
<evidence type="ECO:0000313" key="3">
    <source>
        <dbReference type="Proteomes" id="UP000442244"/>
    </source>
</evidence>